<comment type="caution">
    <text evidence="2">The sequence shown here is derived from an EMBL/GenBank/DDBJ whole genome shotgun (WGS) entry which is preliminary data.</text>
</comment>
<organism evidence="2 3">
    <name type="scientific">Plakobranchus ocellatus</name>
    <dbReference type="NCBI Taxonomy" id="259542"/>
    <lineage>
        <taxon>Eukaryota</taxon>
        <taxon>Metazoa</taxon>
        <taxon>Spiralia</taxon>
        <taxon>Lophotrochozoa</taxon>
        <taxon>Mollusca</taxon>
        <taxon>Gastropoda</taxon>
        <taxon>Heterobranchia</taxon>
        <taxon>Euthyneura</taxon>
        <taxon>Panpulmonata</taxon>
        <taxon>Sacoglossa</taxon>
        <taxon>Placobranchoidea</taxon>
        <taxon>Plakobranchidae</taxon>
        <taxon>Plakobranchus</taxon>
    </lineage>
</organism>
<keyword evidence="3" id="KW-1185">Reference proteome</keyword>
<dbReference type="GO" id="GO:0006790">
    <property type="term" value="P:sulfur compound metabolic process"/>
    <property type="evidence" value="ECO:0007669"/>
    <property type="project" value="TreeGrafter"/>
</dbReference>
<dbReference type="Pfam" id="PF13469">
    <property type="entry name" value="Sulfotransfer_3"/>
    <property type="match status" value="1"/>
</dbReference>
<sequence length="399" mass="46556">MHRRFMGMWQYGAIFCVTFLVTFILIRESQIPRSSIIPQGSLPLNFGSPMDLEHKRQADDTSGSREEAGNPTRVRERKTKLNKTKECMPGSPRLVIMLTYGRSGSSLTSDIINEHPDVFFYYEPLHNLAKSFGEQQNEYMQKHKKYLHLTEIAEYNNAAVRMLEKQLTCQYHRLSRYATLNLHAPVYQSTKPLYRCIKNALTSKNEESCLLEAQESCEKKSIRFIKTIRFSVLSATLLMEKHPCLKLIYLVRDPRGSYYSKSKMFTSHGSNVTSDAARFCIRLDKDVDNIVKLKERYPERVLMTRFETIASHPIVSAKSLYEFLGMSFNKHYALFVYNKTHSQTEACYKWREKIPYNYVEEFDNHCSDPFFKLGYLPANSVQDLRNLKKALLFHKDNFS</sequence>
<proteinExistence type="predicted"/>
<reference evidence="2 3" key="1">
    <citation type="journal article" date="2021" name="Elife">
        <title>Chloroplast acquisition without the gene transfer in kleptoplastic sea slugs, Plakobranchus ocellatus.</title>
        <authorList>
            <person name="Maeda T."/>
            <person name="Takahashi S."/>
            <person name="Yoshida T."/>
            <person name="Shimamura S."/>
            <person name="Takaki Y."/>
            <person name="Nagai Y."/>
            <person name="Toyoda A."/>
            <person name="Suzuki Y."/>
            <person name="Arimoto A."/>
            <person name="Ishii H."/>
            <person name="Satoh N."/>
            <person name="Nishiyama T."/>
            <person name="Hasebe M."/>
            <person name="Maruyama T."/>
            <person name="Minagawa J."/>
            <person name="Obokata J."/>
            <person name="Shigenobu S."/>
        </authorList>
    </citation>
    <scope>NUCLEOTIDE SEQUENCE [LARGE SCALE GENOMIC DNA]</scope>
</reference>
<dbReference type="Gene3D" id="3.40.50.300">
    <property type="entry name" value="P-loop containing nucleotide triphosphate hydrolases"/>
    <property type="match status" value="1"/>
</dbReference>
<dbReference type="EMBL" id="BLXT01007237">
    <property type="protein sequence ID" value="GFO37505.1"/>
    <property type="molecule type" value="Genomic_DNA"/>
</dbReference>
<gene>
    <name evidence="2" type="ORF">PoB_006401000</name>
</gene>
<dbReference type="GO" id="GO:0006044">
    <property type="term" value="P:N-acetylglucosamine metabolic process"/>
    <property type="evidence" value="ECO:0007669"/>
    <property type="project" value="TreeGrafter"/>
</dbReference>
<feature type="compositionally biased region" description="Basic and acidic residues" evidence="1">
    <location>
        <begin position="51"/>
        <end position="68"/>
    </location>
</feature>
<protein>
    <submittedName>
        <fullName evidence="2">Carbohydrate sulfotransferase 1</fullName>
    </submittedName>
</protein>
<evidence type="ECO:0000256" key="1">
    <source>
        <dbReference type="SAM" id="MobiDB-lite"/>
    </source>
</evidence>
<dbReference type="PANTHER" id="PTHR10704:SF44">
    <property type="entry name" value="LD35051P-RELATED"/>
    <property type="match status" value="1"/>
</dbReference>
<name>A0AAV4D0B6_9GAST</name>
<dbReference type="InterPro" id="IPR027417">
    <property type="entry name" value="P-loop_NTPase"/>
</dbReference>
<dbReference type="SUPFAM" id="SSF52540">
    <property type="entry name" value="P-loop containing nucleoside triphosphate hydrolases"/>
    <property type="match status" value="1"/>
</dbReference>
<feature type="region of interest" description="Disordered" evidence="1">
    <location>
        <begin position="48"/>
        <end position="76"/>
    </location>
</feature>
<accession>A0AAV4D0B6</accession>
<dbReference type="InterPro" id="IPR051135">
    <property type="entry name" value="Gal/GlcNAc/GalNAc_ST"/>
</dbReference>
<evidence type="ECO:0000313" key="3">
    <source>
        <dbReference type="Proteomes" id="UP000735302"/>
    </source>
</evidence>
<dbReference type="AlphaFoldDB" id="A0AAV4D0B6"/>
<evidence type="ECO:0000313" key="2">
    <source>
        <dbReference type="EMBL" id="GFO37505.1"/>
    </source>
</evidence>
<dbReference type="PANTHER" id="PTHR10704">
    <property type="entry name" value="CARBOHYDRATE SULFOTRANSFERASE"/>
    <property type="match status" value="1"/>
</dbReference>
<dbReference type="GO" id="GO:0001517">
    <property type="term" value="F:N-acetylglucosamine 6-O-sulfotransferase activity"/>
    <property type="evidence" value="ECO:0007669"/>
    <property type="project" value="TreeGrafter"/>
</dbReference>
<dbReference type="Proteomes" id="UP000735302">
    <property type="component" value="Unassembled WGS sequence"/>
</dbReference>